<proteinExistence type="predicted"/>
<evidence type="ECO:0000313" key="3">
    <source>
        <dbReference type="Proteomes" id="UP000807469"/>
    </source>
</evidence>
<organism evidence="2 3">
    <name type="scientific">Pholiota conissans</name>
    <dbReference type="NCBI Taxonomy" id="109636"/>
    <lineage>
        <taxon>Eukaryota</taxon>
        <taxon>Fungi</taxon>
        <taxon>Dikarya</taxon>
        <taxon>Basidiomycota</taxon>
        <taxon>Agaricomycotina</taxon>
        <taxon>Agaricomycetes</taxon>
        <taxon>Agaricomycetidae</taxon>
        <taxon>Agaricales</taxon>
        <taxon>Agaricineae</taxon>
        <taxon>Strophariaceae</taxon>
        <taxon>Pholiota</taxon>
    </lineage>
</organism>
<keyword evidence="3" id="KW-1185">Reference proteome</keyword>
<dbReference type="Proteomes" id="UP000807469">
    <property type="component" value="Unassembled WGS sequence"/>
</dbReference>
<gene>
    <name evidence="2" type="ORF">BDN70DRAFT_603702</name>
</gene>
<comment type="caution">
    <text evidence="2">The sequence shown here is derived from an EMBL/GenBank/DDBJ whole genome shotgun (WGS) entry which is preliminary data.</text>
</comment>
<name>A0A9P6CUI7_9AGAR</name>
<protein>
    <submittedName>
        <fullName evidence="2">Uncharacterized protein</fullName>
    </submittedName>
</protein>
<evidence type="ECO:0000313" key="2">
    <source>
        <dbReference type="EMBL" id="KAF9480591.1"/>
    </source>
</evidence>
<keyword evidence="1" id="KW-0732">Signal</keyword>
<sequence>MSPFVNALSISILATFLSSVSAGTIRFYPNAGCTGTIFQCGEINAGVCCSTSNVYATVKLLDTWDCTINAWSNYGCSGAQSGSAAVNECLSPSFAILSAKYFTIDHDNDRRDLNSTSSEDCVKPDSIVYLDDNNVEHTIRIPEGRSAVYEALAIEGDIATLKELQRRST</sequence>
<dbReference type="OrthoDB" id="2949332at2759"/>
<feature type="signal peptide" evidence="1">
    <location>
        <begin position="1"/>
        <end position="22"/>
    </location>
</feature>
<feature type="chain" id="PRO_5040105560" evidence="1">
    <location>
        <begin position="23"/>
        <end position="169"/>
    </location>
</feature>
<reference evidence="2" key="1">
    <citation type="submission" date="2020-11" db="EMBL/GenBank/DDBJ databases">
        <authorList>
            <consortium name="DOE Joint Genome Institute"/>
            <person name="Ahrendt S."/>
            <person name="Riley R."/>
            <person name="Andreopoulos W."/>
            <person name="Labutti K."/>
            <person name="Pangilinan J."/>
            <person name="Ruiz-Duenas F.J."/>
            <person name="Barrasa J.M."/>
            <person name="Sanchez-Garcia M."/>
            <person name="Camarero S."/>
            <person name="Miyauchi S."/>
            <person name="Serrano A."/>
            <person name="Linde D."/>
            <person name="Babiker R."/>
            <person name="Drula E."/>
            <person name="Ayuso-Fernandez I."/>
            <person name="Pacheco R."/>
            <person name="Padilla G."/>
            <person name="Ferreira P."/>
            <person name="Barriuso J."/>
            <person name="Kellner H."/>
            <person name="Castanera R."/>
            <person name="Alfaro M."/>
            <person name="Ramirez L."/>
            <person name="Pisabarro A.G."/>
            <person name="Kuo A."/>
            <person name="Tritt A."/>
            <person name="Lipzen A."/>
            <person name="He G."/>
            <person name="Yan M."/>
            <person name="Ng V."/>
            <person name="Cullen D."/>
            <person name="Martin F."/>
            <person name="Rosso M.-N."/>
            <person name="Henrissat B."/>
            <person name="Hibbett D."/>
            <person name="Martinez A.T."/>
            <person name="Grigoriev I.V."/>
        </authorList>
    </citation>
    <scope>NUCLEOTIDE SEQUENCE</scope>
    <source>
        <strain evidence="2">CIRM-BRFM 674</strain>
    </source>
</reference>
<dbReference type="AlphaFoldDB" id="A0A9P6CUI7"/>
<dbReference type="EMBL" id="MU155192">
    <property type="protein sequence ID" value="KAF9480591.1"/>
    <property type="molecule type" value="Genomic_DNA"/>
</dbReference>
<accession>A0A9P6CUI7</accession>
<evidence type="ECO:0000256" key="1">
    <source>
        <dbReference type="SAM" id="SignalP"/>
    </source>
</evidence>